<dbReference type="InterPro" id="IPR032675">
    <property type="entry name" value="LRR_dom_sf"/>
</dbReference>
<dbReference type="InterPro" id="IPR036047">
    <property type="entry name" value="F-box-like_dom_sf"/>
</dbReference>
<dbReference type="InterPro" id="IPR013078">
    <property type="entry name" value="His_Pase_superF_clade-1"/>
</dbReference>
<feature type="compositionally biased region" description="Polar residues" evidence="1">
    <location>
        <begin position="13"/>
        <end position="27"/>
    </location>
</feature>
<gene>
    <name evidence="3" type="ORF">H634G_07359</name>
</gene>
<feature type="compositionally biased region" description="Basic residues" evidence="1">
    <location>
        <begin position="634"/>
        <end position="643"/>
    </location>
</feature>
<feature type="compositionally biased region" description="Polar residues" evidence="1">
    <location>
        <begin position="902"/>
        <end position="911"/>
    </location>
</feature>
<dbReference type="SUPFAM" id="SSF53254">
    <property type="entry name" value="Phosphoglycerate mutase-like"/>
    <property type="match status" value="1"/>
</dbReference>
<dbReference type="Proteomes" id="UP000054544">
    <property type="component" value="Unassembled WGS sequence"/>
</dbReference>
<dbReference type="EMBL" id="KE384738">
    <property type="protein sequence ID" value="KJK77620.1"/>
    <property type="molecule type" value="Genomic_DNA"/>
</dbReference>
<feature type="region of interest" description="Disordered" evidence="1">
    <location>
        <begin position="1"/>
        <end position="66"/>
    </location>
</feature>
<dbReference type="InterPro" id="IPR001810">
    <property type="entry name" value="F-box_dom"/>
</dbReference>
<evidence type="ECO:0000256" key="1">
    <source>
        <dbReference type="SAM" id="MobiDB-lite"/>
    </source>
</evidence>
<dbReference type="InterPro" id="IPR029033">
    <property type="entry name" value="His_PPase_superfam"/>
</dbReference>
<organism evidence="3 4">
    <name type="scientific">Metarhizium anisopliae BRIP 53293</name>
    <dbReference type="NCBI Taxonomy" id="1291518"/>
    <lineage>
        <taxon>Eukaryota</taxon>
        <taxon>Fungi</taxon>
        <taxon>Dikarya</taxon>
        <taxon>Ascomycota</taxon>
        <taxon>Pezizomycotina</taxon>
        <taxon>Sordariomycetes</taxon>
        <taxon>Hypocreomycetidae</taxon>
        <taxon>Hypocreales</taxon>
        <taxon>Clavicipitaceae</taxon>
        <taxon>Metarhizium</taxon>
    </lineage>
</organism>
<feature type="compositionally biased region" description="Low complexity" evidence="1">
    <location>
        <begin position="39"/>
        <end position="66"/>
    </location>
</feature>
<dbReference type="GO" id="GO:0019005">
    <property type="term" value="C:SCF ubiquitin ligase complex"/>
    <property type="evidence" value="ECO:0007669"/>
    <property type="project" value="TreeGrafter"/>
</dbReference>
<dbReference type="PROSITE" id="PS50181">
    <property type="entry name" value="FBOX"/>
    <property type="match status" value="1"/>
</dbReference>
<dbReference type="Gene3D" id="3.80.10.10">
    <property type="entry name" value="Ribonuclease Inhibitor"/>
    <property type="match status" value="2"/>
</dbReference>
<evidence type="ECO:0000259" key="2">
    <source>
        <dbReference type="PROSITE" id="PS50181"/>
    </source>
</evidence>
<sequence length="961" mass="105015">MAAVIDRGVVTSVPMSNGDATPTSPGTPVNGKGRKRLLRGLQRISSSPSLNSLRRSRSASSPYSTRGTLSCVSLAAVGPLQTPSSARSSTPQPSPLGLPSASISLSPTSTHEFPLYDNIEGHLSVRKVDNIDQNGPPATATVPAGLGFAKQDGLAKALAAAKASPKPAFPFWEKMPHELRVQIFSFLRPKELVQASRVSKSFYRFCFDGQLWTSLDASEFYQDIPAESLARIIVAAGPFIKDLNLRGCVQVEHYKRTEVIVKACRNLMNATLEGCRNFQKTTLHTLLRTNDKLVHLNLTGLSAVSNTSCRIIAESCPQLETFNVSWCDKVEAKGIKAIIESCPKLRDLRAGEVRGFDDISTAETIYTTKNLERLVLCGCVELTDDALKVMMQGIDPEIDILTERPIVPPRKLRHLDLMPELEGLQLSGCKTLTDAALEPILASTPRLTHLELEDLEELTNTLMSEHLAKAPCAETLQHLSISYCENISDVGMLPVLQKCLRLKSIDMDNTRISDLSLAEAAAMVKKRSKRSRKASDRPQVTLQMVVYDCQNVTWAGIREVLFRNAQIRPAAGEPGKVTYPTEIIGLKCFYGFQMTVDEHQTRVLRGDLLSAARLERKWADYMQANEEAGMGGAGHRRRRRRAREAHAQHMNEEDGGIVGRRRARTMGACVYLGIPSPTGIQGDPALTSYGIDQAKELGRHLETLDPAVEKVYSSPFYRCLQTMVPFMDLQREKLGAQNGQMPQVSAGESDETAKSLLTGTVVTKMLPDHGIREWFGSAPFDHPEPAAPGILKAMFPSYDESYTSAARPSRKGETLEQLQQRITKALRAIIQQCDADGTRAIVLCSHAAVIILIGRILTGLIPASVDVDDFQAYTCGLSVYSRSSGGVAEGNNISDTRDARHSTSSSTPDTLQANRIGGWDCELNSDCSFLSGGAERGWKFTGDESFPDTGSLSQVEPGSKL</sequence>
<feature type="region of interest" description="Disordered" evidence="1">
    <location>
        <begin position="890"/>
        <end position="911"/>
    </location>
</feature>
<accession>A0A0D9NYG4</accession>
<dbReference type="PANTHER" id="PTHR13318:SF95">
    <property type="entry name" value="F-BOX PROTEIN YLR352W"/>
    <property type="match status" value="1"/>
</dbReference>
<dbReference type="InterPro" id="IPR006553">
    <property type="entry name" value="Leu-rich_rpt_Cys-con_subtyp"/>
</dbReference>
<evidence type="ECO:0000313" key="3">
    <source>
        <dbReference type="EMBL" id="KJK77620.1"/>
    </source>
</evidence>
<dbReference type="Pfam" id="PF12937">
    <property type="entry name" value="F-box-like"/>
    <property type="match status" value="1"/>
</dbReference>
<dbReference type="STRING" id="1291518.A0A0D9NYG4"/>
<evidence type="ECO:0000313" key="4">
    <source>
        <dbReference type="Proteomes" id="UP000054544"/>
    </source>
</evidence>
<dbReference type="Pfam" id="PF25372">
    <property type="entry name" value="DUF7885"/>
    <property type="match status" value="1"/>
</dbReference>
<feature type="compositionally biased region" description="Polar residues" evidence="1">
    <location>
        <begin position="81"/>
        <end position="91"/>
    </location>
</feature>
<dbReference type="GO" id="GO:0031146">
    <property type="term" value="P:SCF-dependent proteasomal ubiquitin-dependent protein catabolic process"/>
    <property type="evidence" value="ECO:0007669"/>
    <property type="project" value="TreeGrafter"/>
</dbReference>
<dbReference type="Gene3D" id="3.40.50.1240">
    <property type="entry name" value="Phosphoglycerate mutase-like"/>
    <property type="match status" value="1"/>
</dbReference>
<dbReference type="InterPro" id="IPR057207">
    <property type="entry name" value="FBXL15_LRR"/>
</dbReference>
<feature type="domain" description="F-box" evidence="2">
    <location>
        <begin position="169"/>
        <end position="215"/>
    </location>
</feature>
<dbReference type="SUPFAM" id="SSF52047">
    <property type="entry name" value="RNI-like"/>
    <property type="match status" value="1"/>
</dbReference>
<dbReference type="SMART" id="SM00367">
    <property type="entry name" value="LRR_CC"/>
    <property type="match status" value="6"/>
</dbReference>
<dbReference type="PANTHER" id="PTHR13318">
    <property type="entry name" value="PARTNER OF PAIRED, ISOFORM B-RELATED"/>
    <property type="match status" value="1"/>
</dbReference>
<dbReference type="SUPFAM" id="SSF81383">
    <property type="entry name" value="F-box domain"/>
    <property type="match status" value="1"/>
</dbReference>
<reference evidence="4" key="1">
    <citation type="journal article" date="2014" name="BMC Genomics">
        <title>The genome sequence of the biocontrol fungus Metarhizium anisopliae and comparative genomics of Metarhizium species.</title>
        <authorList>
            <person name="Pattemore J.A."/>
            <person name="Hane J.K."/>
            <person name="Williams A.H."/>
            <person name="Wilson B.A."/>
            <person name="Stodart B.J."/>
            <person name="Ash G.J."/>
        </authorList>
    </citation>
    <scope>NUCLEOTIDE SEQUENCE [LARGE SCALE GENOMIC DNA]</scope>
    <source>
        <strain evidence="4">BRIP 53293</strain>
    </source>
</reference>
<name>A0A0D9NYG4_METAN</name>
<dbReference type="SMART" id="SM00256">
    <property type="entry name" value="FBOX"/>
    <property type="match status" value="1"/>
</dbReference>
<keyword evidence="4" id="KW-1185">Reference proteome</keyword>
<dbReference type="CDD" id="cd07067">
    <property type="entry name" value="HP_PGM_like"/>
    <property type="match status" value="1"/>
</dbReference>
<protein>
    <recommendedName>
        <fullName evidence="2">F-box domain-containing protein</fullName>
    </recommendedName>
</protein>
<dbReference type="Pfam" id="PF00300">
    <property type="entry name" value="His_Phos_1"/>
    <property type="match status" value="2"/>
</dbReference>
<feature type="compositionally biased region" description="Polar residues" evidence="1">
    <location>
        <begin position="948"/>
        <end position="961"/>
    </location>
</feature>
<feature type="region of interest" description="Disordered" evidence="1">
    <location>
        <begin position="81"/>
        <end position="103"/>
    </location>
</feature>
<feature type="region of interest" description="Disordered" evidence="1">
    <location>
        <begin position="629"/>
        <end position="650"/>
    </location>
</feature>
<dbReference type="OrthoDB" id="550575at2759"/>
<proteinExistence type="predicted"/>
<dbReference type="AlphaFoldDB" id="A0A0D9NYG4"/>
<feature type="region of interest" description="Disordered" evidence="1">
    <location>
        <begin position="942"/>
        <end position="961"/>
    </location>
</feature>